<proteinExistence type="predicted"/>
<evidence type="ECO:0000256" key="2">
    <source>
        <dbReference type="ARBA" id="ARBA00022729"/>
    </source>
</evidence>
<protein>
    <submittedName>
        <fullName evidence="7">XP_028582698.1uncharacterized protein LOC114595955 isoform X3</fullName>
    </submittedName>
</protein>
<evidence type="ECO:0000256" key="3">
    <source>
        <dbReference type="ARBA" id="ARBA00023136"/>
    </source>
</evidence>
<evidence type="ECO:0000313" key="8">
    <source>
        <dbReference type="Proteomes" id="UP001178461"/>
    </source>
</evidence>
<gene>
    <name evidence="7" type="ORF">PODLI_1B041178</name>
</gene>
<sequence>MYMLQHPTKMNSQAFSIFPVLSMVYILVLQVFGDGMRANKALDESADFPRKSQYSGSKVDSLINGTLGDCILLDLENRNPAIHIHNVIWKKGNALIGMMINGQNEANCTIHSKRCLIYNNGTLSLCPTQLDDIGYYTVAAYTEDGRIQYSNGKELLLTQSKLQLSLTKGTLGDCMLLEMKITKQAIHLHDVIWKKGNITIGKVDGQNITTCIDGSKRCLILNNGSLSLCPTHVQDIGHYTAEVFTKDGVYQYSHTIQLELTQPNPQKTIRLPHLIFFILEGALVAAFLVILGSCIYHVGKWKRKPVLWKTRRQRRASWRKNVADYAVFYRRKQDQSTASPELQKPQAIETTEEGQGFSIGNEKETATAAAPNTENPMLLNISTFQVTQHTCMMGKETMEF</sequence>
<keyword evidence="2" id="KW-0732">Signal</keyword>
<evidence type="ECO:0000256" key="6">
    <source>
        <dbReference type="SAM" id="Phobius"/>
    </source>
</evidence>
<dbReference type="PANTHER" id="PTHR12080">
    <property type="entry name" value="SIGNALING LYMPHOCYTIC ACTIVATION MOLECULE"/>
    <property type="match status" value="1"/>
</dbReference>
<dbReference type="EMBL" id="OX395129">
    <property type="protein sequence ID" value="CAI5772798.1"/>
    <property type="molecule type" value="Genomic_DNA"/>
</dbReference>
<dbReference type="SUPFAM" id="SSF48726">
    <property type="entry name" value="Immunoglobulin"/>
    <property type="match status" value="2"/>
</dbReference>
<keyword evidence="4" id="KW-0325">Glycoprotein</keyword>
<dbReference type="Gene3D" id="2.60.40.10">
    <property type="entry name" value="Immunoglobulins"/>
    <property type="match status" value="2"/>
</dbReference>
<keyword evidence="6" id="KW-1133">Transmembrane helix</keyword>
<feature type="region of interest" description="Disordered" evidence="5">
    <location>
        <begin position="336"/>
        <end position="360"/>
    </location>
</feature>
<dbReference type="Proteomes" id="UP001178461">
    <property type="component" value="Chromosome 4"/>
</dbReference>
<dbReference type="InterPro" id="IPR036179">
    <property type="entry name" value="Ig-like_dom_sf"/>
</dbReference>
<dbReference type="GO" id="GO:0016020">
    <property type="term" value="C:membrane"/>
    <property type="evidence" value="ECO:0007669"/>
    <property type="project" value="UniProtKB-SubCell"/>
</dbReference>
<evidence type="ECO:0000256" key="5">
    <source>
        <dbReference type="SAM" id="MobiDB-lite"/>
    </source>
</evidence>
<organism evidence="7 8">
    <name type="scientific">Podarcis lilfordi</name>
    <name type="common">Lilford's wall lizard</name>
    <dbReference type="NCBI Taxonomy" id="74358"/>
    <lineage>
        <taxon>Eukaryota</taxon>
        <taxon>Metazoa</taxon>
        <taxon>Chordata</taxon>
        <taxon>Craniata</taxon>
        <taxon>Vertebrata</taxon>
        <taxon>Euteleostomi</taxon>
        <taxon>Lepidosauria</taxon>
        <taxon>Squamata</taxon>
        <taxon>Bifurcata</taxon>
        <taxon>Unidentata</taxon>
        <taxon>Episquamata</taxon>
        <taxon>Laterata</taxon>
        <taxon>Lacertibaenia</taxon>
        <taxon>Lacertidae</taxon>
        <taxon>Podarcis</taxon>
    </lineage>
</organism>
<evidence type="ECO:0000313" key="7">
    <source>
        <dbReference type="EMBL" id="CAI5772798.1"/>
    </source>
</evidence>
<evidence type="ECO:0000256" key="4">
    <source>
        <dbReference type="ARBA" id="ARBA00023180"/>
    </source>
</evidence>
<keyword evidence="3 6" id="KW-0472">Membrane</keyword>
<keyword evidence="6" id="KW-0812">Transmembrane</keyword>
<feature type="transmembrane region" description="Helical" evidence="6">
    <location>
        <begin position="12"/>
        <end position="32"/>
    </location>
</feature>
<dbReference type="PANTHER" id="PTHR12080:SF48">
    <property type="entry name" value="IMMUNOGLOBULIN SUBTYPE DOMAIN-CONTAINING PROTEIN"/>
    <property type="match status" value="1"/>
</dbReference>
<dbReference type="AlphaFoldDB" id="A0AA35K945"/>
<dbReference type="InterPro" id="IPR013783">
    <property type="entry name" value="Ig-like_fold"/>
</dbReference>
<dbReference type="InterPro" id="IPR015631">
    <property type="entry name" value="CD2/SLAM_rcpt"/>
</dbReference>
<comment type="subcellular location">
    <subcellularLocation>
        <location evidence="1">Membrane</location>
    </subcellularLocation>
</comment>
<accession>A0AA35K945</accession>
<keyword evidence="8" id="KW-1185">Reference proteome</keyword>
<name>A0AA35K945_9SAUR</name>
<reference evidence="7" key="1">
    <citation type="submission" date="2022-12" db="EMBL/GenBank/DDBJ databases">
        <authorList>
            <person name="Alioto T."/>
            <person name="Alioto T."/>
            <person name="Gomez Garrido J."/>
        </authorList>
    </citation>
    <scope>NUCLEOTIDE SEQUENCE</scope>
</reference>
<evidence type="ECO:0000256" key="1">
    <source>
        <dbReference type="ARBA" id="ARBA00004370"/>
    </source>
</evidence>
<feature type="transmembrane region" description="Helical" evidence="6">
    <location>
        <begin position="274"/>
        <end position="299"/>
    </location>
</feature>